<evidence type="ECO:0000256" key="6">
    <source>
        <dbReference type="SAM" id="MobiDB-lite"/>
    </source>
</evidence>
<evidence type="ECO:0000256" key="3">
    <source>
        <dbReference type="ARBA" id="ARBA00051998"/>
    </source>
</evidence>
<feature type="region of interest" description="Disordered" evidence="6">
    <location>
        <begin position="275"/>
        <end position="346"/>
    </location>
</feature>
<dbReference type="InterPro" id="IPR007965">
    <property type="entry name" value="GNAT_ATAT"/>
</dbReference>
<feature type="compositionally biased region" description="Polar residues" evidence="6">
    <location>
        <begin position="336"/>
        <end position="346"/>
    </location>
</feature>
<dbReference type="InterPro" id="IPR038746">
    <property type="entry name" value="Atat"/>
</dbReference>
<dbReference type="Proteomes" id="UP001165740">
    <property type="component" value="Chromosome 9"/>
</dbReference>
<comment type="function">
    <text evidence="5">Specifically acetylates 'Lys-40' in alpha-tubulin on the lumenal side of microtubules. Promotes microtubule destabilization and accelerates microtubule dynamics; this activity may be independent of acetylation activity. Acetylates alpha-tubulin with a slow enzymatic rate, due to a catalytic site that is not optimized for acetyl transfer. Enters the microtubule through each end and diffuses quickly throughout the lumen of microtubules. Acetylates only long/old microtubules because of its slow acetylation rate since it does not have time to act on dynamically unstable microtubules before the enzyme is released.</text>
</comment>
<reference evidence="9" key="1">
    <citation type="submission" date="2025-08" db="UniProtKB">
        <authorList>
            <consortium name="RefSeq"/>
        </authorList>
    </citation>
    <scope>IDENTIFICATION</scope>
</reference>
<keyword evidence="2 5" id="KW-0012">Acyltransferase</keyword>
<protein>
    <recommendedName>
        <fullName evidence="4 5">Alpha-tubulin N-acetyltransferase</fullName>
        <shortName evidence="5">Alpha-TAT</shortName>
        <shortName evidence="5">TAT</shortName>
        <ecNumber evidence="4 5">2.3.1.108</ecNumber>
    </recommendedName>
    <alternativeName>
        <fullName evidence="5">Acetyltransferase mec-17 homolog</fullName>
    </alternativeName>
</protein>
<keyword evidence="8" id="KW-1185">Reference proteome</keyword>
<feature type="compositionally biased region" description="Low complexity" evidence="6">
    <location>
        <begin position="197"/>
        <end position="211"/>
    </location>
</feature>
<dbReference type="RefSeq" id="XP_055898744.1">
    <property type="nucleotide sequence ID" value="XM_056042769.1"/>
</dbReference>
<feature type="compositionally biased region" description="Basic and acidic residues" evidence="6">
    <location>
        <begin position="319"/>
        <end position="330"/>
    </location>
</feature>
<comment type="catalytic activity">
    <reaction evidence="3 5">
        <text>L-lysyl-[alpha-tubulin] + acetyl-CoA = N(6)-acetyl-L-lysyl-[alpha-tubulin] + CoA + H(+)</text>
        <dbReference type="Rhea" id="RHEA:15277"/>
        <dbReference type="Rhea" id="RHEA-COMP:11278"/>
        <dbReference type="Rhea" id="RHEA-COMP:11279"/>
        <dbReference type="ChEBI" id="CHEBI:15378"/>
        <dbReference type="ChEBI" id="CHEBI:29969"/>
        <dbReference type="ChEBI" id="CHEBI:57287"/>
        <dbReference type="ChEBI" id="CHEBI:57288"/>
        <dbReference type="ChEBI" id="CHEBI:61930"/>
        <dbReference type="EC" id="2.3.1.108"/>
    </reaction>
</comment>
<dbReference type="GO" id="GO:0070507">
    <property type="term" value="P:regulation of microtubule cytoskeleton organization"/>
    <property type="evidence" value="ECO:0007669"/>
    <property type="project" value="UniProtKB-UniRule"/>
</dbReference>
<dbReference type="HAMAP" id="MF_03130">
    <property type="entry name" value="mec17"/>
    <property type="match status" value="1"/>
</dbReference>
<proteinExistence type="inferred from homology"/>
<evidence type="ECO:0000313" key="9">
    <source>
        <dbReference type="RefSeq" id="XP_055898744.1"/>
    </source>
</evidence>
<dbReference type="GO" id="GO:0019799">
    <property type="term" value="F:tubulin N-acetyltransferase activity"/>
    <property type="evidence" value="ECO:0007669"/>
    <property type="project" value="UniProtKB-UniRule"/>
</dbReference>
<dbReference type="PANTHER" id="PTHR12327">
    <property type="entry name" value="ALPHA-TUBULIN N-ACETYLTRANSFERASE 1"/>
    <property type="match status" value="1"/>
</dbReference>
<comment type="similarity">
    <text evidence="5">Belongs to the acetyltransferase ATAT1 family.</text>
</comment>
<evidence type="ECO:0000256" key="2">
    <source>
        <dbReference type="ARBA" id="ARBA00023315"/>
    </source>
</evidence>
<feature type="domain" description="N-acetyltransferase" evidence="7">
    <location>
        <begin position="1"/>
        <end position="188"/>
    </location>
</feature>
<accession>A0A9W3BH21</accession>
<dbReference type="OMA" id="HRLYIMK"/>
<gene>
    <name evidence="9" type="primary">LOC106059355</name>
</gene>
<dbReference type="GO" id="GO:0005874">
    <property type="term" value="C:microtubule"/>
    <property type="evidence" value="ECO:0007669"/>
    <property type="project" value="InterPro"/>
</dbReference>
<organism evidence="8 9">
    <name type="scientific">Biomphalaria glabrata</name>
    <name type="common">Bloodfluke planorb</name>
    <name type="synonym">Freshwater snail</name>
    <dbReference type="NCBI Taxonomy" id="6526"/>
    <lineage>
        <taxon>Eukaryota</taxon>
        <taxon>Metazoa</taxon>
        <taxon>Spiralia</taxon>
        <taxon>Lophotrochozoa</taxon>
        <taxon>Mollusca</taxon>
        <taxon>Gastropoda</taxon>
        <taxon>Heterobranchia</taxon>
        <taxon>Euthyneura</taxon>
        <taxon>Panpulmonata</taxon>
        <taxon>Hygrophila</taxon>
        <taxon>Lymnaeoidea</taxon>
        <taxon>Planorbidae</taxon>
        <taxon>Biomphalaria</taxon>
    </lineage>
</organism>
<feature type="binding site" evidence="5">
    <location>
        <begin position="122"/>
        <end position="135"/>
    </location>
    <ligand>
        <name>acetyl-CoA</name>
        <dbReference type="ChEBI" id="CHEBI:57288"/>
    </ligand>
</feature>
<evidence type="ECO:0000256" key="4">
    <source>
        <dbReference type="ARBA" id="ARBA00066570"/>
    </source>
</evidence>
<dbReference type="GO" id="GO:0048666">
    <property type="term" value="P:neuron development"/>
    <property type="evidence" value="ECO:0007669"/>
    <property type="project" value="UniProtKB-UniRule"/>
</dbReference>
<keyword evidence="1 5" id="KW-0808">Transferase</keyword>
<evidence type="ECO:0000256" key="5">
    <source>
        <dbReference type="HAMAP-Rule" id="MF_03130"/>
    </source>
</evidence>
<dbReference type="PANTHER" id="PTHR12327:SF0">
    <property type="entry name" value="ALPHA-TUBULIN N-ACETYLTRANSFERASE 1"/>
    <property type="match status" value="1"/>
</dbReference>
<dbReference type="FunFam" id="3.40.630.30:FF:000060">
    <property type="entry name" value="Alpha-tubulin N-acetyltransferase 1"/>
    <property type="match status" value="1"/>
</dbReference>
<name>A0A9W3BH21_BIOGL</name>
<evidence type="ECO:0000259" key="7">
    <source>
        <dbReference type="PROSITE" id="PS51730"/>
    </source>
</evidence>
<evidence type="ECO:0000313" key="8">
    <source>
        <dbReference type="Proteomes" id="UP001165740"/>
    </source>
</evidence>
<sequence length="489" mass="55230">MDFSFNVNSILPEEITEVDSSLKICRQNVSDRFGFRQLQSMLYEVIDRMGEASAKAQGLHGPITTGKKMEISNHRLYIMKDVQSNNSHGLVVGFLKMGCKKLFVYNHSKIQQEMEPLCVLDFYVHESRQRIGCGKKLFEYMLMNEGIPVQHLAIDRPSTKFLSFLSRHYGLQNIIPQVNNFVIFEGFFNNRSGTKNGRPSSIISRPPSGHRSQPRISSSPHQNQYLNQTLNRNMFKEQTNGDYSWTVSGLSSRPQLQSHMGAGQQMYSRHGVSSLTNINSRPTRGYTPSREHTTSNEGNNPNLSRGFDAGSDVLQEQNAHPDQRFPKDHIPYQNDRGGNSYTSVSRTGISNVNYNYQEANSNTSSTPIVDPRYPKDVNSHQLPNISSVTHRPPSGRQNNYISKLDPSFPHHDGSPARYQNFLNLHSTYQGRNGHLNLPPSPVPAHEPVPSASTLIAHPSNQNSSWTVMGVLRDQRMTSPLAARHNNRLW</sequence>
<dbReference type="GeneID" id="106059355"/>
<feature type="region of interest" description="Disordered" evidence="6">
    <location>
        <begin position="195"/>
        <end position="221"/>
    </location>
</feature>
<dbReference type="EC" id="2.3.1.108" evidence="4 5"/>
<dbReference type="PROSITE" id="PS51730">
    <property type="entry name" value="GNAT_ATAT"/>
    <property type="match status" value="1"/>
</dbReference>
<evidence type="ECO:0000256" key="1">
    <source>
        <dbReference type="ARBA" id="ARBA00022679"/>
    </source>
</evidence>
<feature type="site" description="Crucial for catalytic activity" evidence="5">
    <location>
        <position position="57"/>
    </location>
</feature>
<dbReference type="Gene3D" id="3.40.630.30">
    <property type="match status" value="1"/>
</dbReference>
<dbReference type="Pfam" id="PF05301">
    <property type="entry name" value="Acetyltransf_16"/>
    <property type="match status" value="1"/>
</dbReference>
<dbReference type="AlphaFoldDB" id="A0A9W3BH21"/>
<comment type="caution">
    <text evidence="5">Lacks conserved residue(s) required for the propagation of feature annotation.</text>
</comment>
<dbReference type="OrthoDB" id="447510at2759"/>